<accession>A0ACD3R2N4</accession>
<name>A0ACD3R2N4_LARCR</name>
<sequence length="640" mass="73491">MDDPYHNNVNQQVTEGGEYTYTQDGGGQDGYPYQTDYPPQEEDAASDATEGADDDEQMYEGEYQGIPHPDEIKEARRAARLEARRKARLAGQQQEEEENLPEQYESIMEDCGHGRFQWMLFIVLGLALMADGVDGFVVGFVLPSAEKDMCISNSDKGLLGLLVYVAMMVGALVWGGLCDKMGRRRCLIYVLTIDLVFSFLSCFAQSYGFFLFFRFCSGFGIGGSIPIVYTYFTEFLQMDKRGEHLSWLCMFWMLGGLYASFTAWGIIPHYGWGFAIGSEFQIHSWRLFIFVCLFPALAALVGVVFMPESPRFLLESARHDEAWMILRQVHDTNWKAKGEPERVFTVTNIKTPQTQEDEFIEIQSDTGTVFQRWTVRHMTMLQQVMANIMSLSAPELRLQGLFLVVVWFCLAFSYHGLGVWFPDMIKYMQYEEYESKVRIFHRERVERFHFNFSLVNQIHREGEYIHDKFAEIEIKSVKFENSLFENCYFEDVKSTNTFFENCTIKNTVFYNTDLWEEKFKNCQMENTTFLHPKERLPSQLSGGERHCHLHGQLPGQFGCVAWQHHLSVVHGQDRKNQNNRGTAFGILNGICKFAAIIASFIFAAFIGITKIIPIFLAFSALVCGGLVALKLPETREKILT</sequence>
<dbReference type="Proteomes" id="UP000793456">
    <property type="component" value="Chromosome XI"/>
</dbReference>
<comment type="caution">
    <text evidence="1">The sequence shown here is derived from an EMBL/GenBank/DDBJ whole genome shotgun (WGS) entry which is preliminary data.</text>
</comment>
<reference evidence="1" key="1">
    <citation type="submission" date="2018-11" db="EMBL/GenBank/DDBJ databases">
        <title>The sequence and de novo assembly of Larimichthys crocea genome using PacBio and Hi-C technologies.</title>
        <authorList>
            <person name="Xu P."/>
            <person name="Chen B."/>
            <person name="Zhou Z."/>
            <person name="Ke Q."/>
            <person name="Wu Y."/>
            <person name="Bai H."/>
            <person name="Pu F."/>
        </authorList>
    </citation>
    <scope>NUCLEOTIDE SEQUENCE</scope>
    <source>
        <tissue evidence="1">Muscle</tissue>
    </source>
</reference>
<organism evidence="1 2">
    <name type="scientific">Larimichthys crocea</name>
    <name type="common">Large yellow croaker</name>
    <name type="synonym">Pseudosciaena crocea</name>
    <dbReference type="NCBI Taxonomy" id="215358"/>
    <lineage>
        <taxon>Eukaryota</taxon>
        <taxon>Metazoa</taxon>
        <taxon>Chordata</taxon>
        <taxon>Craniata</taxon>
        <taxon>Vertebrata</taxon>
        <taxon>Euteleostomi</taxon>
        <taxon>Actinopterygii</taxon>
        <taxon>Neopterygii</taxon>
        <taxon>Teleostei</taxon>
        <taxon>Neoteleostei</taxon>
        <taxon>Acanthomorphata</taxon>
        <taxon>Eupercaria</taxon>
        <taxon>Sciaenidae</taxon>
        <taxon>Larimichthys</taxon>
    </lineage>
</organism>
<protein>
    <submittedName>
        <fullName evidence="1">Uncharacterized protein</fullName>
    </submittedName>
</protein>
<gene>
    <name evidence="1" type="ORF">E3U43_018058</name>
</gene>
<keyword evidence="2" id="KW-1185">Reference proteome</keyword>
<evidence type="ECO:0000313" key="1">
    <source>
        <dbReference type="EMBL" id="TMS12983.1"/>
    </source>
</evidence>
<proteinExistence type="predicted"/>
<dbReference type="EMBL" id="CM011684">
    <property type="protein sequence ID" value="TMS12983.1"/>
    <property type="molecule type" value="Genomic_DNA"/>
</dbReference>
<evidence type="ECO:0000313" key="2">
    <source>
        <dbReference type="Proteomes" id="UP000793456"/>
    </source>
</evidence>